<dbReference type="EMBL" id="ML769466">
    <property type="protein sequence ID" value="KAE9399662.1"/>
    <property type="molecule type" value="Genomic_DNA"/>
</dbReference>
<dbReference type="AlphaFoldDB" id="A0A6A4HL73"/>
<dbReference type="Proteomes" id="UP000799118">
    <property type="component" value="Unassembled WGS sequence"/>
</dbReference>
<organism evidence="1 2">
    <name type="scientific">Gymnopus androsaceus JB14</name>
    <dbReference type="NCBI Taxonomy" id="1447944"/>
    <lineage>
        <taxon>Eukaryota</taxon>
        <taxon>Fungi</taxon>
        <taxon>Dikarya</taxon>
        <taxon>Basidiomycota</taxon>
        <taxon>Agaricomycotina</taxon>
        <taxon>Agaricomycetes</taxon>
        <taxon>Agaricomycetidae</taxon>
        <taxon>Agaricales</taxon>
        <taxon>Marasmiineae</taxon>
        <taxon>Omphalotaceae</taxon>
        <taxon>Gymnopus</taxon>
    </lineage>
</organism>
<gene>
    <name evidence="1" type="ORF">BT96DRAFT_939212</name>
</gene>
<proteinExistence type="predicted"/>
<accession>A0A6A4HL73</accession>
<sequence>MWNITLHAANESPKALFSSVPSTIVLLRSGQDIVTRRLLSGETSQNEDPETGSTTPTFQKQKIGYEAWGMHSDGAVSLGCSSLKFKDEIKASMISYKGVPHTKIGLNIPPGFPFNPFYKAFSNLGVHYHSGSNFNQQFDAVSRICRTENDLTLHPAAGPMANPITTGRN</sequence>
<reference evidence="1" key="1">
    <citation type="journal article" date="2019" name="Environ. Microbiol.">
        <title>Fungal ecological strategies reflected in gene transcription - a case study of two litter decomposers.</title>
        <authorList>
            <person name="Barbi F."/>
            <person name="Kohler A."/>
            <person name="Barry K."/>
            <person name="Baskaran P."/>
            <person name="Daum C."/>
            <person name="Fauchery L."/>
            <person name="Ihrmark K."/>
            <person name="Kuo A."/>
            <person name="LaButti K."/>
            <person name="Lipzen A."/>
            <person name="Morin E."/>
            <person name="Grigoriev I.V."/>
            <person name="Henrissat B."/>
            <person name="Lindahl B."/>
            <person name="Martin F."/>
        </authorList>
    </citation>
    <scope>NUCLEOTIDE SEQUENCE</scope>
    <source>
        <strain evidence="1">JB14</strain>
    </source>
</reference>
<name>A0A6A4HL73_9AGAR</name>
<keyword evidence="2" id="KW-1185">Reference proteome</keyword>
<protein>
    <submittedName>
        <fullName evidence="1">Uncharacterized protein</fullName>
    </submittedName>
</protein>
<evidence type="ECO:0000313" key="1">
    <source>
        <dbReference type="EMBL" id="KAE9399662.1"/>
    </source>
</evidence>
<evidence type="ECO:0000313" key="2">
    <source>
        <dbReference type="Proteomes" id="UP000799118"/>
    </source>
</evidence>